<feature type="region of interest" description="Disordered" evidence="1">
    <location>
        <begin position="428"/>
        <end position="457"/>
    </location>
</feature>
<dbReference type="RefSeq" id="WP_063179848.1">
    <property type="nucleotide sequence ID" value="NZ_LQRA01000047.1"/>
</dbReference>
<dbReference type="Pfam" id="PF01522">
    <property type="entry name" value="Polysacc_deac_1"/>
    <property type="match status" value="1"/>
</dbReference>
<accession>A0A161S6L1</accession>
<evidence type="ECO:0000313" key="5">
    <source>
        <dbReference type="Proteomes" id="UP000076563"/>
    </source>
</evidence>
<dbReference type="InterPro" id="IPR054467">
    <property type="entry name" value="YkoP-like_dom"/>
</dbReference>
<dbReference type="PANTHER" id="PTHR10587">
    <property type="entry name" value="GLYCOSYL TRANSFERASE-RELATED"/>
    <property type="match status" value="1"/>
</dbReference>
<dbReference type="Proteomes" id="UP000076563">
    <property type="component" value="Unassembled WGS sequence"/>
</dbReference>
<organism evidence="4 5">
    <name type="scientific">Paenibacillus elgii</name>
    <dbReference type="NCBI Taxonomy" id="189691"/>
    <lineage>
        <taxon>Bacteria</taxon>
        <taxon>Bacillati</taxon>
        <taxon>Bacillota</taxon>
        <taxon>Bacilli</taxon>
        <taxon>Bacillales</taxon>
        <taxon>Paenibacillaceae</taxon>
        <taxon>Paenibacillus</taxon>
    </lineage>
</organism>
<name>A0A161S6L1_9BACL</name>
<dbReference type="OrthoDB" id="2649545at2"/>
<evidence type="ECO:0000256" key="2">
    <source>
        <dbReference type="SAM" id="Phobius"/>
    </source>
</evidence>
<dbReference type="SUPFAM" id="SSF88713">
    <property type="entry name" value="Glycoside hydrolase/deacetylase"/>
    <property type="match status" value="1"/>
</dbReference>
<proteinExistence type="predicted"/>
<dbReference type="EMBL" id="LQRA01000047">
    <property type="protein sequence ID" value="KZE80659.1"/>
    <property type="molecule type" value="Genomic_DNA"/>
</dbReference>
<feature type="domain" description="NodB homology" evidence="3">
    <location>
        <begin position="38"/>
        <end position="224"/>
    </location>
</feature>
<dbReference type="PROSITE" id="PS51677">
    <property type="entry name" value="NODB"/>
    <property type="match status" value="1"/>
</dbReference>
<sequence>MAESITILVIVLTLYTLIPTFLMRVFSLGAYPKENTEHGIALTFDDGPDPKYTPILLDLLARHGVKATFFVLGSKAERYPDLILRMHNDGHLIGVHNYVHRTNALMMPWKVRKQINRTAEVIEKITGKSPQFYRPPWGVVNIFDFFLSRRFRIVLWSLIVGDWLNRTGKDKIKQRLFAQLQSGSVIVLHDSGDTLGADPDAPKLMIAALDEFLKETARRGFTFVRIDERFPLNEPEDRLRADRPKRKRWIAAVWLQWERFFQWLLHVQPIDPCNALLQFRLCRYHGKRIPLNDGQFIEPGDRVMELHLDNATLLDFGTKTRSTMQLAVQLIRAMERCLPHVSERLASDPTLHDVKGLYGVSIIHRGASQLGFTVSDLPKGIFLFCSKLYLRWLLYVIHPQGKRRLDTKTALLTPKMIAISANEVRRRYPSSSFHNPDLSPNPLTAGRGYDESMYQGM</sequence>
<keyword evidence="5" id="KW-1185">Reference proteome</keyword>
<dbReference type="Gene3D" id="3.20.20.370">
    <property type="entry name" value="Glycoside hydrolase/deacetylase"/>
    <property type="match status" value="1"/>
</dbReference>
<keyword evidence="2" id="KW-1133">Transmembrane helix</keyword>
<evidence type="ECO:0000259" key="3">
    <source>
        <dbReference type="PROSITE" id="PS51677"/>
    </source>
</evidence>
<dbReference type="InterPro" id="IPR002509">
    <property type="entry name" value="NODB_dom"/>
</dbReference>
<dbReference type="eggNOG" id="COG0726">
    <property type="taxonomic scope" value="Bacteria"/>
</dbReference>
<dbReference type="GO" id="GO:0005975">
    <property type="term" value="P:carbohydrate metabolic process"/>
    <property type="evidence" value="ECO:0007669"/>
    <property type="project" value="InterPro"/>
</dbReference>
<protein>
    <recommendedName>
        <fullName evidence="3">NodB homology domain-containing protein</fullName>
    </recommendedName>
</protein>
<dbReference type="PANTHER" id="PTHR10587:SF137">
    <property type="entry name" value="4-DEOXY-4-FORMAMIDO-L-ARABINOSE-PHOSPHOUNDECAPRENOL DEFORMYLASE ARND-RELATED"/>
    <property type="match status" value="1"/>
</dbReference>
<dbReference type="GO" id="GO:0016810">
    <property type="term" value="F:hydrolase activity, acting on carbon-nitrogen (but not peptide) bonds"/>
    <property type="evidence" value="ECO:0007669"/>
    <property type="project" value="InterPro"/>
</dbReference>
<evidence type="ECO:0000313" key="4">
    <source>
        <dbReference type="EMBL" id="KZE80659.1"/>
    </source>
</evidence>
<dbReference type="STRING" id="1007103.GCA_000213315_07125"/>
<evidence type="ECO:0000256" key="1">
    <source>
        <dbReference type="SAM" id="MobiDB-lite"/>
    </source>
</evidence>
<dbReference type="AlphaFoldDB" id="A0A161S6L1"/>
<dbReference type="InterPro" id="IPR011330">
    <property type="entry name" value="Glyco_hydro/deAcase_b/a-brl"/>
</dbReference>
<comment type="caution">
    <text evidence="4">The sequence shown here is derived from an EMBL/GenBank/DDBJ whole genome shotgun (WGS) entry which is preliminary data.</text>
</comment>
<keyword evidence="2" id="KW-0472">Membrane</keyword>
<gene>
    <name evidence="4" type="ORF">AV654_12020</name>
</gene>
<dbReference type="InterPro" id="IPR050248">
    <property type="entry name" value="Polysacc_deacetylase_ArnD"/>
</dbReference>
<reference evidence="5" key="1">
    <citation type="submission" date="2016-01" db="EMBL/GenBank/DDBJ databases">
        <title>Draft genome of Chromobacterium sp. F49.</title>
        <authorList>
            <person name="Hong K.W."/>
        </authorList>
    </citation>
    <scope>NUCLEOTIDE SEQUENCE [LARGE SCALE GENOMIC DNA]</scope>
    <source>
        <strain evidence="5">M63</strain>
    </source>
</reference>
<dbReference type="Pfam" id="PF22790">
    <property type="entry name" value="YkoP"/>
    <property type="match status" value="1"/>
</dbReference>
<dbReference type="CDD" id="cd10959">
    <property type="entry name" value="CE4_NodB_like_3"/>
    <property type="match status" value="1"/>
</dbReference>
<keyword evidence="2" id="KW-0812">Transmembrane</keyword>
<feature type="transmembrane region" description="Helical" evidence="2">
    <location>
        <begin position="6"/>
        <end position="26"/>
    </location>
</feature>